<dbReference type="PANTHER" id="PTHR11878">
    <property type="entry name" value="SODIUM/CALCIUM EXCHANGER"/>
    <property type="match status" value="1"/>
</dbReference>
<dbReference type="PANTHER" id="PTHR11878:SF65">
    <property type="entry name" value="NA_CA-EXCHANGE PROTEIN, ISOFORM G"/>
    <property type="match status" value="1"/>
</dbReference>
<dbReference type="GO" id="GO:0030001">
    <property type="term" value="P:metal ion transport"/>
    <property type="evidence" value="ECO:0007669"/>
    <property type="project" value="TreeGrafter"/>
</dbReference>
<dbReference type="SMART" id="SM00237">
    <property type="entry name" value="Calx_beta"/>
    <property type="match status" value="1"/>
</dbReference>
<dbReference type="Proteomes" id="UP000294853">
    <property type="component" value="Chromosome"/>
</dbReference>
<reference evidence="7 8" key="1">
    <citation type="submission" date="2019-03" db="EMBL/GenBank/DDBJ databases">
        <title>Three New Species of Nocardioides, Nocardioides euryhalodurans sp. nov., Nocardioides seonyuensis sp. nov. and Nocardioides eburneoflavus sp. nov. Iolated from Soil.</title>
        <authorList>
            <person name="Roh S.G."/>
            <person name="Lee C."/>
            <person name="Kim M.-K."/>
            <person name="Kim S.B."/>
        </authorList>
    </citation>
    <scope>NUCLEOTIDE SEQUENCE [LARGE SCALE GENOMIC DNA]</scope>
    <source>
        <strain evidence="7 8">MMS17-SY207-3</strain>
    </source>
</reference>
<dbReference type="InterPro" id="IPR038081">
    <property type="entry name" value="CalX-like_sf"/>
</dbReference>
<evidence type="ECO:0000256" key="4">
    <source>
        <dbReference type="ARBA" id="ARBA00023065"/>
    </source>
</evidence>
<dbReference type="InterPro" id="IPR014867">
    <property type="entry name" value="Spore_coat_CotH_CotH2/3/7"/>
</dbReference>
<dbReference type="InterPro" id="IPR051171">
    <property type="entry name" value="CaCA"/>
</dbReference>
<dbReference type="GO" id="GO:0016020">
    <property type="term" value="C:membrane"/>
    <property type="evidence" value="ECO:0007669"/>
    <property type="project" value="InterPro"/>
</dbReference>
<protein>
    <recommendedName>
        <fullName evidence="6">Calx-beta domain-containing protein</fullName>
    </recommendedName>
</protein>
<feature type="domain" description="Calx-beta" evidence="6">
    <location>
        <begin position="393"/>
        <end position="489"/>
    </location>
</feature>
<evidence type="ECO:0000259" key="6">
    <source>
        <dbReference type="SMART" id="SM00237"/>
    </source>
</evidence>
<evidence type="ECO:0000313" key="8">
    <source>
        <dbReference type="Proteomes" id="UP000294853"/>
    </source>
</evidence>
<evidence type="ECO:0000256" key="3">
    <source>
        <dbReference type="ARBA" id="ARBA00022837"/>
    </source>
</evidence>
<dbReference type="GO" id="GO:0007154">
    <property type="term" value="P:cell communication"/>
    <property type="evidence" value="ECO:0007669"/>
    <property type="project" value="InterPro"/>
</dbReference>
<dbReference type="Pfam" id="PF08757">
    <property type="entry name" value="CotH"/>
    <property type="match status" value="1"/>
</dbReference>
<keyword evidence="2" id="KW-0677">Repeat</keyword>
<gene>
    <name evidence="7" type="ORF">EXE58_02080</name>
</gene>
<dbReference type="InterPro" id="IPR003644">
    <property type="entry name" value="Calx_beta"/>
</dbReference>
<keyword evidence="4" id="KW-0813">Transport</keyword>
<evidence type="ECO:0000256" key="1">
    <source>
        <dbReference type="ARBA" id="ARBA00022729"/>
    </source>
</evidence>
<dbReference type="OrthoDB" id="9779955at2"/>
<dbReference type="SUPFAM" id="SSF141072">
    <property type="entry name" value="CalX-like"/>
    <property type="match status" value="1"/>
</dbReference>
<evidence type="ECO:0000256" key="5">
    <source>
        <dbReference type="SAM" id="SignalP"/>
    </source>
</evidence>
<dbReference type="KEGG" id="nsn:EXE58_02080"/>
<keyword evidence="1 5" id="KW-0732">Signal</keyword>
<keyword evidence="3" id="KW-0106">Calcium</keyword>
<evidence type="ECO:0000313" key="7">
    <source>
        <dbReference type="EMBL" id="QBX54373.1"/>
    </source>
</evidence>
<dbReference type="AlphaFoldDB" id="A0A4P7ICV1"/>
<feature type="chain" id="PRO_5020863585" description="Calx-beta domain-containing protein" evidence="5">
    <location>
        <begin position="30"/>
        <end position="650"/>
    </location>
</feature>
<organism evidence="7 8">
    <name type="scientific">Nocardioides seonyuensis</name>
    <dbReference type="NCBI Taxonomy" id="2518371"/>
    <lineage>
        <taxon>Bacteria</taxon>
        <taxon>Bacillati</taxon>
        <taxon>Actinomycetota</taxon>
        <taxon>Actinomycetes</taxon>
        <taxon>Propionibacteriales</taxon>
        <taxon>Nocardioidaceae</taxon>
        <taxon>Nocardioides</taxon>
    </lineage>
</organism>
<dbReference type="EMBL" id="CP038436">
    <property type="protein sequence ID" value="QBX54373.1"/>
    <property type="molecule type" value="Genomic_DNA"/>
</dbReference>
<feature type="signal peptide" evidence="5">
    <location>
        <begin position="1"/>
        <end position="29"/>
    </location>
</feature>
<proteinExistence type="predicted"/>
<dbReference type="RefSeq" id="WP_135266346.1">
    <property type="nucleotide sequence ID" value="NZ_CP038436.1"/>
</dbReference>
<sequence length="650" mass="71011">MIRRLSTALALTLAATTAALLPASSVAPAAATSSSDPVGWPPAPPVQLAIDTGGLPIGREDYVPGSVTLDGVTHVTEVRGRGNSTWGWAKKPYKLKLEEDAALVGTVPHDEWVLLAGYGDRSSLRTAAAFAIAAQTRLAWTPQFRFVDVVLNGQSQGLYMLTEQVEQGTGRVDLPDDSYLLEINQRYLRDDEPGFRTSQGTPVAFKDPDEITKGQRRQVRRAVTAFEKVLYGPRFAHPTRGYAAHINVRKLIDWYLVEELFANQDSNFQSSVNFSWIPGKKFVFGPVWDFDLSAGTRWQAYGPPDVWQTRVGKHWIARMFEDPAFSTKVKNRWAWLRPRVEAVIAQIESASTALDASAAVDWQLWHASGDLEWTHHGSTRADEVSFLRSWLTQRARWMSRNEARLGVTQVRTRERERTAWVPVQLQWVQDETVTVDYTVAAGTATAGTDFVAEAGRVSFPPGQTTGHVPVRILADEAGEGTESVLVRLDSASGDVAVGSPRGAVVSIGASDQRLDARIRQGGKGRFLGTGVVDARGAGQLLSSRLRRGTTRAYVAQLTNTGTHPITLRLHGRSSGPLRVRYAVGGGDPSRLSGSRGRAVRLAPGRTARVRMMVSALPGARPGSRGKAMLRAAWNGDVRVADMVGARIRVR</sequence>
<accession>A0A4P7ICV1</accession>
<keyword evidence="4" id="KW-0406">Ion transport</keyword>
<dbReference type="Gene3D" id="2.60.40.2030">
    <property type="match status" value="1"/>
</dbReference>
<keyword evidence="8" id="KW-1185">Reference proteome</keyword>
<dbReference type="Pfam" id="PF03160">
    <property type="entry name" value="Calx-beta"/>
    <property type="match status" value="1"/>
</dbReference>
<evidence type="ECO:0000256" key="2">
    <source>
        <dbReference type="ARBA" id="ARBA00022737"/>
    </source>
</evidence>
<name>A0A4P7ICV1_9ACTN</name>